<evidence type="ECO:0000313" key="3">
    <source>
        <dbReference type="EMBL" id="TDT29808.1"/>
    </source>
</evidence>
<keyword evidence="2" id="KW-1133">Transmembrane helix</keyword>
<evidence type="ECO:0000256" key="1">
    <source>
        <dbReference type="SAM" id="MobiDB-lite"/>
    </source>
</evidence>
<keyword evidence="2" id="KW-0812">Transmembrane</keyword>
<evidence type="ECO:0000256" key="2">
    <source>
        <dbReference type="SAM" id="Phobius"/>
    </source>
</evidence>
<dbReference type="Proteomes" id="UP000295371">
    <property type="component" value="Unassembled WGS sequence"/>
</dbReference>
<accession>A0A4V3EME5</accession>
<feature type="region of interest" description="Disordered" evidence="1">
    <location>
        <begin position="87"/>
        <end position="109"/>
    </location>
</feature>
<protein>
    <submittedName>
        <fullName evidence="3">Uncharacterized protein</fullName>
    </submittedName>
</protein>
<evidence type="ECO:0000313" key="4">
    <source>
        <dbReference type="Proteomes" id="UP000295371"/>
    </source>
</evidence>
<name>A0A4V3EME5_9ACTN</name>
<comment type="caution">
    <text evidence="3">The sequence shown here is derived from an EMBL/GenBank/DDBJ whole genome shotgun (WGS) entry which is preliminary data.</text>
</comment>
<reference evidence="3 4" key="1">
    <citation type="submission" date="2019-03" db="EMBL/GenBank/DDBJ databases">
        <title>Genomic Encyclopedia of Archaeal and Bacterial Type Strains, Phase II (KMG-II): from individual species to whole genera.</title>
        <authorList>
            <person name="Goeker M."/>
        </authorList>
    </citation>
    <scope>NUCLEOTIDE SEQUENCE [LARGE SCALE GENOMIC DNA]</scope>
    <source>
        <strain evidence="3 4">DSM 24323</strain>
    </source>
</reference>
<keyword evidence="2" id="KW-0472">Membrane</keyword>
<proteinExistence type="predicted"/>
<organism evidence="3 4">
    <name type="scientific">Naumannella halotolerans</name>
    <dbReference type="NCBI Taxonomy" id="993414"/>
    <lineage>
        <taxon>Bacteria</taxon>
        <taxon>Bacillati</taxon>
        <taxon>Actinomycetota</taxon>
        <taxon>Actinomycetes</taxon>
        <taxon>Propionibacteriales</taxon>
        <taxon>Propionibacteriaceae</taxon>
        <taxon>Naumannella</taxon>
    </lineage>
</organism>
<dbReference type="AlphaFoldDB" id="A0A4V3EME5"/>
<dbReference type="EMBL" id="SOAW01000003">
    <property type="protein sequence ID" value="TDT29808.1"/>
    <property type="molecule type" value="Genomic_DNA"/>
</dbReference>
<gene>
    <name evidence="3" type="ORF">CLV29_2825</name>
</gene>
<sequence length="133" mass="13818">MTPDALLMRTGPTMITATRQGLGPDVESLRAGFDSVLGGDHGSALSSRAHRAVRRRVLARIAISVVAVLVIAVLVVGVIIAAVSTRMTSPENDNQDEPPRTPPDPHCTRGHRCADAGPCCLAGCTGNAAATPW</sequence>
<feature type="transmembrane region" description="Helical" evidence="2">
    <location>
        <begin position="57"/>
        <end position="83"/>
    </location>
</feature>
<keyword evidence="4" id="KW-1185">Reference proteome</keyword>